<reference evidence="1" key="1">
    <citation type="submission" date="2020-10" db="EMBL/GenBank/DDBJ databases">
        <authorList>
            <person name="Gilroy R."/>
        </authorList>
    </citation>
    <scope>NUCLEOTIDE SEQUENCE</scope>
    <source>
        <strain evidence="1">CHK165-10780</strain>
    </source>
</reference>
<accession>A0A9D0YZN6</accession>
<comment type="caution">
    <text evidence="1">The sequence shown here is derived from an EMBL/GenBank/DDBJ whole genome shotgun (WGS) entry which is preliminary data.</text>
</comment>
<evidence type="ECO:0000313" key="2">
    <source>
        <dbReference type="Proteomes" id="UP000886725"/>
    </source>
</evidence>
<reference evidence="1" key="2">
    <citation type="journal article" date="2021" name="PeerJ">
        <title>Extensive microbial diversity within the chicken gut microbiome revealed by metagenomics and culture.</title>
        <authorList>
            <person name="Gilroy R."/>
            <person name="Ravi A."/>
            <person name="Getino M."/>
            <person name="Pursley I."/>
            <person name="Horton D.L."/>
            <person name="Alikhan N.F."/>
            <person name="Baker D."/>
            <person name="Gharbi K."/>
            <person name="Hall N."/>
            <person name="Watson M."/>
            <person name="Adriaenssens E.M."/>
            <person name="Foster-Nyarko E."/>
            <person name="Jarju S."/>
            <person name="Secka A."/>
            <person name="Antonio M."/>
            <person name="Oren A."/>
            <person name="Chaudhuri R.R."/>
            <person name="La Ragione R."/>
            <person name="Hildebrand F."/>
            <person name="Pallen M.J."/>
        </authorList>
    </citation>
    <scope>NUCLEOTIDE SEQUENCE</scope>
    <source>
        <strain evidence="1">CHK165-10780</strain>
    </source>
</reference>
<dbReference type="Proteomes" id="UP000886725">
    <property type="component" value="Unassembled WGS sequence"/>
</dbReference>
<protein>
    <submittedName>
        <fullName evidence="1">DUF1292 domain-containing protein</fullName>
    </submittedName>
</protein>
<dbReference type="EMBL" id="DVFU01000096">
    <property type="protein sequence ID" value="HIQ65072.1"/>
    <property type="molecule type" value="Genomic_DNA"/>
</dbReference>
<proteinExistence type="predicted"/>
<evidence type="ECO:0000313" key="1">
    <source>
        <dbReference type="EMBL" id="HIQ65072.1"/>
    </source>
</evidence>
<name>A0A9D0YZN6_9FIRM</name>
<organism evidence="1 2">
    <name type="scientific">Candidatus Faecenecus gallistercoris</name>
    <dbReference type="NCBI Taxonomy" id="2840793"/>
    <lineage>
        <taxon>Bacteria</taxon>
        <taxon>Bacillati</taxon>
        <taxon>Bacillota</taxon>
        <taxon>Bacillota incertae sedis</taxon>
        <taxon>Candidatus Faecenecus</taxon>
    </lineage>
</organism>
<dbReference type="AlphaFoldDB" id="A0A9D0YZN6"/>
<gene>
    <name evidence="1" type="ORF">IAC85_04960</name>
</gene>
<sequence>MNTNYIHKTLTFDDDKQYIVINQAIYHGKNYLLLVGITPDGEDVNDDVDIVEEQKEGEKLFFASVEDPELFDLLAKYLQPKFAN</sequence>